<protein>
    <submittedName>
        <fullName evidence="1">Uncharacterized protein</fullName>
    </submittedName>
</protein>
<accession>A0A383TWL7</accession>
<sequence>MCGYSCKTNAVTSNDFLPEIKNAFIESYNTEGERGYTVSFEVENSFFQPVGVVAYKVKQDLTADDVAGQLYQTNVIHESRRIQNFKPQVFNQENGVLFLVDSTYFLKKVNFKKK</sequence>
<name>A0A383TWL7_9FLAO</name>
<reference evidence="1 2" key="1">
    <citation type="submission" date="2018-09" db="EMBL/GenBank/DDBJ databases">
        <authorList>
            <consortium name="Pathogen Informatics"/>
        </authorList>
    </citation>
    <scope>NUCLEOTIDE SEQUENCE [LARGE SCALE GENOMIC DNA]</scope>
    <source>
        <strain evidence="1 2">OH-22767</strain>
    </source>
</reference>
<organism evidence="1 2">
    <name type="scientific">Candidatus Ornithobacterium hominis</name>
    <dbReference type="NCBI Taxonomy" id="2497989"/>
    <lineage>
        <taxon>Bacteria</taxon>
        <taxon>Pseudomonadati</taxon>
        <taxon>Bacteroidota</taxon>
        <taxon>Flavobacteriia</taxon>
        <taxon>Flavobacteriales</taxon>
        <taxon>Weeksellaceae</taxon>
        <taxon>Ornithobacterium</taxon>
    </lineage>
</organism>
<dbReference type="EMBL" id="UNSC01000002">
    <property type="protein sequence ID" value="SZD71620.1"/>
    <property type="molecule type" value="Genomic_DNA"/>
</dbReference>
<dbReference type="AlphaFoldDB" id="A0A383TWL7"/>
<dbReference type="Proteomes" id="UP000262142">
    <property type="component" value="Unassembled WGS sequence"/>
</dbReference>
<evidence type="ECO:0000313" key="2">
    <source>
        <dbReference type="Proteomes" id="UP000262142"/>
    </source>
</evidence>
<proteinExistence type="predicted"/>
<keyword evidence="2" id="KW-1185">Reference proteome</keyword>
<evidence type="ECO:0000313" key="1">
    <source>
        <dbReference type="EMBL" id="SZD71620.1"/>
    </source>
</evidence>
<gene>
    <name evidence="1" type="ORF">SAMEA104719789_00669</name>
</gene>